<comment type="subcellular location">
    <subcellularLocation>
        <location evidence="1">Nucleus</location>
    </subcellularLocation>
</comment>
<reference evidence="8" key="1">
    <citation type="journal article" date="2020" name="Stud. Mycol.">
        <title>101 Dothideomycetes genomes: a test case for predicting lifestyles and emergence of pathogens.</title>
        <authorList>
            <person name="Haridas S."/>
            <person name="Albert R."/>
            <person name="Binder M."/>
            <person name="Bloem J."/>
            <person name="Labutti K."/>
            <person name="Salamov A."/>
            <person name="Andreopoulos B."/>
            <person name="Baker S."/>
            <person name="Barry K."/>
            <person name="Bills G."/>
            <person name="Bluhm B."/>
            <person name="Cannon C."/>
            <person name="Castanera R."/>
            <person name="Culley D."/>
            <person name="Daum C."/>
            <person name="Ezra D."/>
            <person name="Gonzalez J."/>
            <person name="Henrissat B."/>
            <person name="Kuo A."/>
            <person name="Liang C."/>
            <person name="Lipzen A."/>
            <person name="Lutzoni F."/>
            <person name="Magnuson J."/>
            <person name="Mondo S."/>
            <person name="Nolan M."/>
            <person name="Ohm R."/>
            <person name="Pangilinan J."/>
            <person name="Park H.-J."/>
            <person name="Ramirez L."/>
            <person name="Alfaro M."/>
            <person name="Sun H."/>
            <person name="Tritt A."/>
            <person name="Yoshinaga Y."/>
            <person name="Zwiers L.-H."/>
            <person name="Turgeon B."/>
            <person name="Goodwin S."/>
            <person name="Spatafora J."/>
            <person name="Crous P."/>
            <person name="Grigoriev I."/>
        </authorList>
    </citation>
    <scope>NUCLEOTIDE SEQUENCE</scope>
    <source>
        <strain evidence="8">Tuck. ex Michener</strain>
    </source>
</reference>
<dbReference type="OrthoDB" id="4356994at2759"/>
<dbReference type="InterPro" id="IPR036864">
    <property type="entry name" value="Zn2-C6_fun-type_DNA-bd_sf"/>
</dbReference>
<feature type="region of interest" description="Disordered" evidence="6">
    <location>
        <begin position="40"/>
        <end position="68"/>
    </location>
</feature>
<keyword evidence="9" id="KW-1185">Reference proteome</keyword>
<feature type="domain" description="Zn(2)-C6 fungal-type" evidence="7">
    <location>
        <begin position="9"/>
        <end position="39"/>
    </location>
</feature>
<keyword evidence="3" id="KW-0238">DNA-binding</keyword>
<dbReference type="Pfam" id="PF00172">
    <property type="entry name" value="Zn_clus"/>
    <property type="match status" value="1"/>
</dbReference>
<gene>
    <name evidence="8" type="ORF">EV356DRAFT_448850</name>
</gene>
<dbReference type="AlphaFoldDB" id="A0A6A6H5N0"/>
<name>A0A6A6H5N0_VIRVR</name>
<dbReference type="GO" id="GO:0045944">
    <property type="term" value="P:positive regulation of transcription by RNA polymerase II"/>
    <property type="evidence" value="ECO:0007669"/>
    <property type="project" value="TreeGrafter"/>
</dbReference>
<keyword evidence="5" id="KW-0539">Nucleus</keyword>
<evidence type="ECO:0000313" key="9">
    <source>
        <dbReference type="Proteomes" id="UP000800092"/>
    </source>
</evidence>
<dbReference type="EMBL" id="ML991809">
    <property type="protein sequence ID" value="KAF2233161.1"/>
    <property type="molecule type" value="Genomic_DNA"/>
</dbReference>
<dbReference type="SUPFAM" id="SSF57701">
    <property type="entry name" value="Zn2/Cys6 DNA-binding domain"/>
    <property type="match status" value="1"/>
</dbReference>
<dbReference type="GO" id="GO:0005634">
    <property type="term" value="C:nucleus"/>
    <property type="evidence" value="ECO:0007669"/>
    <property type="project" value="UniProtKB-SubCell"/>
</dbReference>
<dbReference type="Proteomes" id="UP000800092">
    <property type="component" value="Unassembled WGS sequence"/>
</dbReference>
<evidence type="ECO:0000256" key="3">
    <source>
        <dbReference type="ARBA" id="ARBA00023125"/>
    </source>
</evidence>
<dbReference type="GO" id="GO:0008270">
    <property type="term" value="F:zinc ion binding"/>
    <property type="evidence" value="ECO:0007669"/>
    <property type="project" value="InterPro"/>
</dbReference>
<sequence>MSGEKQHAACDECRTRKIKCSGGLPACERCTRQRIDCVYSPQRPMGRPRKRQRQDEDNVKAGPNAQYPTPELDHQDVFFDLASQGQYLTSNDDLGRHSLDNLAAENLGASTAFLNTFNPPIDPSLDFRYASTADTSAIQLPTSVAIPDIGSQCTCLTNIYLILSELRTYSGCSFPLPLPTLRKSMVTAEEVLTCEECPKDFSTASQNLHMTCALLGTIGNGFRQLLKGIDQEAAFAEARGEKKALRVGDMNVANSHLHTGTLDCPMGFNVEIAASEWRELARKAVIASFNGMNGATGLMDIVQKLEERQRARHFSSDVEHYQPSGSHHTAGNSECEDPICVKMVTQTRQVIEVLAADIRSGT</sequence>
<keyword evidence="2" id="KW-0805">Transcription regulation</keyword>
<dbReference type="GO" id="GO:0000981">
    <property type="term" value="F:DNA-binding transcription factor activity, RNA polymerase II-specific"/>
    <property type="evidence" value="ECO:0007669"/>
    <property type="project" value="InterPro"/>
</dbReference>
<dbReference type="Gene3D" id="4.10.240.10">
    <property type="entry name" value="Zn(2)-C6 fungal-type DNA-binding domain"/>
    <property type="match status" value="1"/>
</dbReference>
<dbReference type="SMART" id="SM00066">
    <property type="entry name" value="GAL4"/>
    <property type="match status" value="1"/>
</dbReference>
<dbReference type="InterPro" id="IPR001138">
    <property type="entry name" value="Zn2Cys6_DnaBD"/>
</dbReference>
<evidence type="ECO:0000313" key="8">
    <source>
        <dbReference type="EMBL" id="KAF2233161.1"/>
    </source>
</evidence>
<organism evidence="8 9">
    <name type="scientific">Viridothelium virens</name>
    <name type="common">Speckled blister lichen</name>
    <name type="synonym">Trypethelium virens</name>
    <dbReference type="NCBI Taxonomy" id="1048519"/>
    <lineage>
        <taxon>Eukaryota</taxon>
        <taxon>Fungi</taxon>
        <taxon>Dikarya</taxon>
        <taxon>Ascomycota</taxon>
        <taxon>Pezizomycotina</taxon>
        <taxon>Dothideomycetes</taxon>
        <taxon>Dothideomycetes incertae sedis</taxon>
        <taxon>Trypetheliales</taxon>
        <taxon>Trypetheliaceae</taxon>
        <taxon>Viridothelium</taxon>
    </lineage>
</organism>
<evidence type="ECO:0000256" key="2">
    <source>
        <dbReference type="ARBA" id="ARBA00023015"/>
    </source>
</evidence>
<protein>
    <recommendedName>
        <fullName evidence="7">Zn(2)-C6 fungal-type domain-containing protein</fullName>
    </recommendedName>
</protein>
<evidence type="ECO:0000256" key="1">
    <source>
        <dbReference type="ARBA" id="ARBA00004123"/>
    </source>
</evidence>
<dbReference type="PANTHER" id="PTHR47540">
    <property type="entry name" value="THIAMINE REPRESSIBLE GENES REGULATORY PROTEIN THI5"/>
    <property type="match status" value="1"/>
</dbReference>
<feature type="region of interest" description="Disordered" evidence="6">
    <location>
        <begin position="313"/>
        <end position="333"/>
    </location>
</feature>
<proteinExistence type="predicted"/>
<evidence type="ECO:0000256" key="4">
    <source>
        <dbReference type="ARBA" id="ARBA00023163"/>
    </source>
</evidence>
<evidence type="ECO:0000259" key="7">
    <source>
        <dbReference type="PROSITE" id="PS50048"/>
    </source>
</evidence>
<accession>A0A6A6H5N0</accession>
<dbReference type="PROSITE" id="PS50048">
    <property type="entry name" value="ZN2_CY6_FUNGAL_2"/>
    <property type="match status" value="1"/>
</dbReference>
<dbReference type="GO" id="GO:0043565">
    <property type="term" value="F:sequence-specific DNA binding"/>
    <property type="evidence" value="ECO:0007669"/>
    <property type="project" value="TreeGrafter"/>
</dbReference>
<keyword evidence="4" id="KW-0804">Transcription</keyword>
<evidence type="ECO:0000256" key="5">
    <source>
        <dbReference type="ARBA" id="ARBA00023242"/>
    </source>
</evidence>
<feature type="compositionally biased region" description="Polar residues" evidence="6">
    <location>
        <begin position="323"/>
        <end position="332"/>
    </location>
</feature>
<dbReference type="PROSITE" id="PS00463">
    <property type="entry name" value="ZN2_CY6_FUNGAL_1"/>
    <property type="match status" value="1"/>
</dbReference>
<dbReference type="PANTHER" id="PTHR47540:SF4">
    <property type="entry name" value="TRANSCRIPTION FACTOR RGLT"/>
    <property type="match status" value="1"/>
</dbReference>
<evidence type="ECO:0000256" key="6">
    <source>
        <dbReference type="SAM" id="MobiDB-lite"/>
    </source>
</evidence>
<dbReference type="CDD" id="cd00067">
    <property type="entry name" value="GAL4"/>
    <property type="match status" value="1"/>
</dbReference>
<dbReference type="InterPro" id="IPR051711">
    <property type="entry name" value="Stress_Response_Reg"/>
</dbReference>